<evidence type="ECO:0000313" key="3">
    <source>
        <dbReference type="Proteomes" id="UP001225761"/>
    </source>
</evidence>
<dbReference type="Gene3D" id="3.90.1530.10">
    <property type="entry name" value="Conserved hypothetical protein from pyrococcus furiosus pfu- 392566-001, ParB domain"/>
    <property type="match status" value="1"/>
</dbReference>
<protein>
    <submittedName>
        <fullName evidence="2">ParB/Srx family N-terminal domain-containing protein</fullName>
    </submittedName>
</protein>
<dbReference type="EMBL" id="JASHIE010000003">
    <property type="protein sequence ID" value="MDI9873987.1"/>
    <property type="molecule type" value="Genomic_DNA"/>
</dbReference>
<gene>
    <name evidence="2" type="ORF">QM481_05580</name>
</gene>
<dbReference type="InterPro" id="IPR036086">
    <property type="entry name" value="ParB/Sulfiredoxin_sf"/>
</dbReference>
<dbReference type="Pfam" id="PF02195">
    <property type="entry name" value="ParB_N"/>
    <property type="match status" value="1"/>
</dbReference>
<accession>A0ABT6YYP1</accession>
<feature type="domain" description="ParB-like N-terminal" evidence="1">
    <location>
        <begin position="41"/>
        <end position="91"/>
    </location>
</feature>
<dbReference type="CDD" id="cd16387">
    <property type="entry name" value="ParB_N_Srx"/>
    <property type="match status" value="1"/>
</dbReference>
<sequence>MKAEAKFIEVDIQSLQLDDINPRLPERLKGATDKEVLNWMLSDATLIDLMASISENGFFSGEPIIVISNNDNYTVIEGNRRLAAIKLLANPGLAIISPKAVEYLSIEAKEKRNIPKKIWVYLVKERNEVENYLAFRHVTGVKQWHVISKARYLNYLYQQKPNKTESIYKALAKEIGSKAPYVRRLLIGYKAFEIIQSRKYFNIPDLDEESFDISLITDAITMHSAIAEFMGIDMESEAPFENINLAKLKEVTEWLYQKLSNGKTRVGENRNLRVLNKVIQNNSARDLFISGEKNLKEAAELTDLADENIRMYLTRSLQNILEAQKIVHRSTSPDKNDKKVADEIIDSADIISRYISKKIREREIF</sequence>
<proteinExistence type="predicted"/>
<comment type="caution">
    <text evidence="2">The sequence shown here is derived from an EMBL/GenBank/DDBJ whole genome shotgun (WGS) entry which is preliminary data.</text>
</comment>
<evidence type="ECO:0000313" key="2">
    <source>
        <dbReference type="EMBL" id="MDI9873987.1"/>
    </source>
</evidence>
<reference evidence="2 3" key="1">
    <citation type="submission" date="2023-05" db="EMBL/GenBank/DDBJ databases">
        <title>Novel species of genus Flectobacillus isolated from stream in China.</title>
        <authorList>
            <person name="Lu H."/>
        </authorList>
    </citation>
    <scope>NUCLEOTIDE SEQUENCE [LARGE SCALE GENOMIC DNA]</scope>
    <source>
        <strain evidence="2 3">LFS242W</strain>
    </source>
</reference>
<name>A0ABT6YYP1_9BACT</name>
<dbReference type="Proteomes" id="UP001225761">
    <property type="component" value="Unassembled WGS sequence"/>
</dbReference>
<dbReference type="RefSeq" id="WP_283380983.1">
    <property type="nucleotide sequence ID" value="NZ_JASHIE010000003.1"/>
</dbReference>
<dbReference type="InterPro" id="IPR003115">
    <property type="entry name" value="ParB_N"/>
</dbReference>
<organism evidence="2 3">
    <name type="scientific">Flectobacillus rivi</name>
    <dbReference type="NCBI Taxonomy" id="2984209"/>
    <lineage>
        <taxon>Bacteria</taxon>
        <taxon>Pseudomonadati</taxon>
        <taxon>Bacteroidota</taxon>
        <taxon>Cytophagia</taxon>
        <taxon>Cytophagales</taxon>
        <taxon>Flectobacillaceae</taxon>
        <taxon>Flectobacillus</taxon>
    </lineage>
</organism>
<dbReference type="SUPFAM" id="SSF110849">
    <property type="entry name" value="ParB/Sulfiredoxin"/>
    <property type="match status" value="1"/>
</dbReference>
<evidence type="ECO:0000259" key="1">
    <source>
        <dbReference type="Pfam" id="PF02195"/>
    </source>
</evidence>
<keyword evidence="3" id="KW-1185">Reference proteome</keyword>